<dbReference type="InterPro" id="IPR000719">
    <property type="entry name" value="Prot_kinase_dom"/>
</dbReference>
<name>A0A1Y1IR90_KLENI</name>
<dbReference type="PROSITE" id="PS50011">
    <property type="entry name" value="PROTEIN_KINASE_DOM"/>
    <property type="match status" value="1"/>
</dbReference>
<accession>A0A1Y1IR90</accession>
<dbReference type="PANTHER" id="PTHR44329">
    <property type="entry name" value="SERINE/THREONINE-PROTEIN KINASE TNNI3K-RELATED"/>
    <property type="match status" value="1"/>
</dbReference>
<dbReference type="PANTHER" id="PTHR44329:SF288">
    <property type="entry name" value="MITOGEN-ACTIVATED PROTEIN KINASE KINASE KINASE 20"/>
    <property type="match status" value="1"/>
</dbReference>
<evidence type="ECO:0000256" key="3">
    <source>
        <dbReference type="ARBA" id="ARBA00022777"/>
    </source>
</evidence>
<dbReference type="InterPro" id="IPR051681">
    <property type="entry name" value="Ser/Thr_Kinases-Pseudokinases"/>
</dbReference>
<dbReference type="GO" id="GO:0004672">
    <property type="term" value="F:protein kinase activity"/>
    <property type="evidence" value="ECO:0007669"/>
    <property type="project" value="InterPro"/>
</dbReference>
<evidence type="ECO:0000256" key="4">
    <source>
        <dbReference type="ARBA" id="ARBA00022840"/>
    </source>
</evidence>
<evidence type="ECO:0000259" key="6">
    <source>
        <dbReference type="PROSITE" id="PS50011"/>
    </source>
</evidence>
<dbReference type="Gene3D" id="1.10.510.10">
    <property type="entry name" value="Transferase(Phosphotransferase) domain 1"/>
    <property type="match status" value="1"/>
</dbReference>
<dbReference type="Pfam" id="PF07714">
    <property type="entry name" value="PK_Tyr_Ser-Thr"/>
    <property type="match status" value="1"/>
</dbReference>
<protein>
    <submittedName>
        <fullName evidence="7">Protein kinase-like domain containing protein</fullName>
    </submittedName>
</protein>
<keyword evidence="4" id="KW-0067">ATP-binding</keyword>
<evidence type="ECO:0000256" key="1">
    <source>
        <dbReference type="ARBA" id="ARBA00022679"/>
    </source>
</evidence>
<dbReference type="EMBL" id="DF237850">
    <property type="protein sequence ID" value="GAQ91999.1"/>
    <property type="molecule type" value="Genomic_DNA"/>
</dbReference>
<dbReference type="GO" id="GO:0005524">
    <property type="term" value="F:ATP binding"/>
    <property type="evidence" value="ECO:0007669"/>
    <property type="project" value="UniProtKB-KW"/>
</dbReference>
<sequence length="540" mass="60902">MASILGVVTGVIGIVDFAIKQVTKISELVKEPKKTIRKCKEFADELVLTEPLLQYIKEYFRGVPADSATMGILVILSQAIWDARVTIEEVHHLSTWKRYRRAKAIGANLERCIIQYRAALDRLVLLQTFRTMISVDALRQLNGSKEKLKALEKEVKSIHSELAEVSSSFSAMPDVLADSAPRSGQIKERLQQTQTVAELQAKVKEIQQNPRLVKALRVLGLTDENSSAELEKLQQLLRDEKLREFDDEYLEPVEDANKLVFRSKDTEFQRFRLKKSVDLLTEGTLVMVKFFLGAATNARGDELRNFRIQVQYLQWVASQGNTCKILGFYRRRHDFGIVMKNYEGFTLESRIREGKLQRSEYLHVAYLLAQTVDVLHNAGLIIGDLSPRGIFLEFNMRPVIADFGLSRVAAMSFISFSVATAEEKDVEPYLAPEVWMDHPTPASDVWSLACILVEMITGVRPHNLVPDLEEWVGEAKHSPKLPAPSEIGPPTGIGPALHETLQACFKPDAEQRLRLGGSDGLLRRLEIYHAAEVSGRPEQL</sequence>
<keyword evidence="3 7" id="KW-0418">Kinase</keyword>
<dbReference type="InterPro" id="IPR001245">
    <property type="entry name" value="Ser-Thr/Tyr_kinase_cat_dom"/>
</dbReference>
<keyword evidence="2" id="KW-0547">Nucleotide-binding</keyword>
<gene>
    <name evidence="7" type="ORF">KFL_009010030</name>
</gene>
<keyword evidence="8" id="KW-1185">Reference proteome</keyword>
<keyword evidence="5" id="KW-0175">Coiled coil</keyword>
<dbReference type="Proteomes" id="UP000054558">
    <property type="component" value="Unassembled WGS sequence"/>
</dbReference>
<feature type="coiled-coil region" evidence="5">
    <location>
        <begin position="134"/>
        <end position="209"/>
    </location>
</feature>
<dbReference type="STRING" id="105231.A0A1Y1IR90"/>
<organism evidence="7 8">
    <name type="scientific">Klebsormidium nitens</name>
    <name type="common">Green alga</name>
    <name type="synonym">Ulothrix nitens</name>
    <dbReference type="NCBI Taxonomy" id="105231"/>
    <lineage>
        <taxon>Eukaryota</taxon>
        <taxon>Viridiplantae</taxon>
        <taxon>Streptophyta</taxon>
        <taxon>Klebsormidiophyceae</taxon>
        <taxon>Klebsormidiales</taxon>
        <taxon>Klebsormidiaceae</taxon>
        <taxon>Klebsormidium</taxon>
    </lineage>
</organism>
<dbReference type="SUPFAM" id="SSF56112">
    <property type="entry name" value="Protein kinase-like (PK-like)"/>
    <property type="match status" value="1"/>
</dbReference>
<evidence type="ECO:0000313" key="8">
    <source>
        <dbReference type="Proteomes" id="UP000054558"/>
    </source>
</evidence>
<evidence type="ECO:0000256" key="5">
    <source>
        <dbReference type="SAM" id="Coils"/>
    </source>
</evidence>
<evidence type="ECO:0000256" key="2">
    <source>
        <dbReference type="ARBA" id="ARBA00022741"/>
    </source>
</evidence>
<feature type="domain" description="Protein kinase" evidence="6">
    <location>
        <begin position="257"/>
        <end position="532"/>
    </location>
</feature>
<reference evidence="7 8" key="1">
    <citation type="journal article" date="2014" name="Nat. Commun.">
        <title>Klebsormidium flaccidum genome reveals primary factors for plant terrestrial adaptation.</title>
        <authorList>
            <person name="Hori K."/>
            <person name="Maruyama F."/>
            <person name="Fujisawa T."/>
            <person name="Togashi T."/>
            <person name="Yamamoto N."/>
            <person name="Seo M."/>
            <person name="Sato S."/>
            <person name="Yamada T."/>
            <person name="Mori H."/>
            <person name="Tajima N."/>
            <person name="Moriyama T."/>
            <person name="Ikeuchi M."/>
            <person name="Watanabe M."/>
            <person name="Wada H."/>
            <person name="Kobayashi K."/>
            <person name="Saito M."/>
            <person name="Masuda T."/>
            <person name="Sasaki-Sekimoto Y."/>
            <person name="Mashiguchi K."/>
            <person name="Awai K."/>
            <person name="Shimojima M."/>
            <person name="Masuda S."/>
            <person name="Iwai M."/>
            <person name="Nobusawa T."/>
            <person name="Narise T."/>
            <person name="Kondo S."/>
            <person name="Saito H."/>
            <person name="Sato R."/>
            <person name="Murakawa M."/>
            <person name="Ihara Y."/>
            <person name="Oshima-Yamada Y."/>
            <person name="Ohtaka K."/>
            <person name="Satoh M."/>
            <person name="Sonobe K."/>
            <person name="Ishii M."/>
            <person name="Ohtani R."/>
            <person name="Kanamori-Sato M."/>
            <person name="Honoki R."/>
            <person name="Miyazaki D."/>
            <person name="Mochizuki H."/>
            <person name="Umetsu J."/>
            <person name="Higashi K."/>
            <person name="Shibata D."/>
            <person name="Kamiya Y."/>
            <person name="Sato N."/>
            <person name="Nakamura Y."/>
            <person name="Tabata S."/>
            <person name="Ida S."/>
            <person name="Kurokawa K."/>
            <person name="Ohta H."/>
        </authorList>
    </citation>
    <scope>NUCLEOTIDE SEQUENCE [LARGE SCALE GENOMIC DNA]</scope>
    <source>
        <strain evidence="7 8">NIES-2285</strain>
    </source>
</reference>
<proteinExistence type="predicted"/>
<dbReference type="OrthoDB" id="4062651at2759"/>
<keyword evidence="1" id="KW-0808">Transferase</keyword>
<evidence type="ECO:0000313" key="7">
    <source>
        <dbReference type="EMBL" id="GAQ91999.1"/>
    </source>
</evidence>
<dbReference type="AlphaFoldDB" id="A0A1Y1IR90"/>
<dbReference type="InterPro" id="IPR011009">
    <property type="entry name" value="Kinase-like_dom_sf"/>
</dbReference>